<dbReference type="CDD" id="cd19152">
    <property type="entry name" value="AKR_AKR15A"/>
    <property type="match status" value="1"/>
</dbReference>
<protein>
    <submittedName>
        <fullName evidence="2">D-threo-aldose 1-dehydrogenase</fullName>
    </submittedName>
</protein>
<keyword evidence="3" id="KW-1185">Reference proteome</keyword>
<dbReference type="SUPFAM" id="SSF51430">
    <property type="entry name" value="NAD(P)-linked oxidoreductase"/>
    <property type="match status" value="1"/>
</dbReference>
<proteinExistence type="predicted"/>
<evidence type="ECO:0000313" key="2">
    <source>
        <dbReference type="EMBL" id="SDZ17787.1"/>
    </source>
</evidence>
<reference evidence="2 3" key="1">
    <citation type="submission" date="2016-10" db="EMBL/GenBank/DDBJ databases">
        <authorList>
            <person name="de Groot N.N."/>
        </authorList>
    </citation>
    <scope>NUCLEOTIDE SEQUENCE [LARGE SCALE GENOMIC DNA]</scope>
    <source>
        <strain evidence="2 3">CPCC 202699</strain>
    </source>
</reference>
<sequence>MNFGLNVTRLGLGCAQLGNLYHAISDDTARATVATAWDAGIRYFDTAPHYGLGLSERRLGAALSAYPRDEFVLSTKVGRVLEPDPDGVSQRDTQGFDVPASFRRRWDFSRDGVLRSLEDSLTRMGLDRVDIAYIHDPDDHFAEAMAGAVPALVELREQGVVRAIGVGMNQAEMLAEFIRRADLDAVMVAGRYSLLNQPALDELLPLCVERKVAVMAAGVFNGGILATHTPGAKYDYADAPPELVARAERIAAVCEKHGVELPDAAIALPSAHPAVASVVVGAHSPDQVTVNVSRARKPVPAALWSELIGAGLLRADTVVEAGVRS</sequence>
<accession>A0A1H3QWG1</accession>
<dbReference type="PANTHER" id="PTHR42686">
    <property type="entry name" value="GH17980P-RELATED"/>
    <property type="match status" value="1"/>
</dbReference>
<evidence type="ECO:0000259" key="1">
    <source>
        <dbReference type="Pfam" id="PF00248"/>
    </source>
</evidence>
<dbReference type="GO" id="GO:0005829">
    <property type="term" value="C:cytosol"/>
    <property type="evidence" value="ECO:0007669"/>
    <property type="project" value="TreeGrafter"/>
</dbReference>
<dbReference type="InterPro" id="IPR036812">
    <property type="entry name" value="NAD(P)_OxRdtase_dom_sf"/>
</dbReference>
<dbReference type="AlphaFoldDB" id="A0A1H3QWG1"/>
<dbReference type="InterPro" id="IPR023210">
    <property type="entry name" value="NADP_OxRdtase_dom"/>
</dbReference>
<dbReference type="STRING" id="589385.SAMN05421504_110130"/>
<organism evidence="2 3">
    <name type="scientific">Amycolatopsis xylanica</name>
    <dbReference type="NCBI Taxonomy" id="589385"/>
    <lineage>
        <taxon>Bacteria</taxon>
        <taxon>Bacillati</taxon>
        <taxon>Actinomycetota</taxon>
        <taxon>Actinomycetes</taxon>
        <taxon>Pseudonocardiales</taxon>
        <taxon>Pseudonocardiaceae</taxon>
        <taxon>Amycolatopsis</taxon>
    </lineage>
</organism>
<dbReference type="Pfam" id="PF00248">
    <property type="entry name" value="Aldo_ket_red"/>
    <property type="match status" value="1"/>
</dbReference>
<feature type="domain" description="NADP-dependent oxidoreductase" evidence="1">
    <location>
        <begin position="9"/>
        <end position="296"/>
    </location>
</feature>
<dbReference type="PANTHER" id="PTHR42686:SF1">
    <property type="entry name" value="GH17980P-RELATED"/>
    <property type="match status" value="1"/>
</dbReference>
<dbReference type="Gene3D" id="3.20.20.100">
    <property type="entry name" value="NADP-dependent oxidoreductase domain"/>
    <property type="match status" value="1"/>
</dbReference>
<evidence type="ECO:0000313" key="3">
    <source>
        <dbReference type="Proteomes" id="UP000199515"/>
    </source>
</evidence>
<dbReference type="InterPro" id="IPR020471">
    <property type="entry name" value="AKR"/>
</dbReference>
<dbReference type="EMBL" id="FNON01000010">
    <property type="protein sequence ID" value="SDZ17787.1"/>
    <property type="molecule type" value="Genomic_DNA"/>
</dbReference>
<name>A0A1H3QWG1_9PSEU</name>
<gene>
    <name evidence="2" type="ORF">SAMN05421504_110130</name>
</gene>
<dbReference type="Proteomes" id="UP000199515">
    <property type="component" value="Unassembled WGS sequence"/>
</dbReference>
<dbReference type="GO" id="GO:0016491">
    <property type="term" value="F:oxidoreductase activity"/>
    <property type="evidence" value="ECO:0007669"/>
    <property type="project" value="InterPro"/>
</dbReference>